<keyword evidence="3 8" id="KW-0813">Transport</keyword>
<evidence type="ECO:0000313" key="12">
    <source>
        <dbReference type="Proteomes" id="UP000321570"/>
    </source>
</evidence>
<evidence type="ECO:0000256" key="5">
    <source>
        <dbReference type="ARBA" id="ARBA00022737"/>
    </source>
</evidence>
<feature type="repeat" description="Solcar" evidence="7">
    <location>
        <begin position="196"/>
        <end position="297"/>
    </location>
</feature>
<dbReference type="AlphaFoldDB" id="A0A0R3SFZ0"/>
<dbReference type="Gene3D" id="1.50.40.10">
    <property type="entry name" value="Mitochondrial carrier domain"/>
    <property type="match status" value="2"/>
</dbReference>
<dbReference type="Proteomes" id="UP000321570">
    <property type="component" value="Unassembled WGS sequence"/>
</dbReference>
<keyword evidence="4 7" id="KW-0812">Transmembrane</keyword>
<comment type="similarity">
    <text evidence="2 8">Belongs to the mitochondrial carrier (TC 2.A.29) family.</text>
</comment>
<evidence type="ECO:0000313" key="9">
    <source>
        <dbReference type="EMBL" id="VDL39001.1"/>
    </source>
</evidence>
<dbReference type="GO" id="GO:0016020">
    <property type="term" value="C:membrane"/>
    <property type="evidence" value="ECO:0007669"/>
    <property type="project" value="UniProtKB-SubCell"/>
</dbReference>
<dbReference type="OrthoDB" id="18574at2759"/>
<name>A0A0R3SFZ0_HYMDI</name>
<gene>
    <name evidence="9" type="ORF">HDID_LOCUS3784</name>
    <name evidence="10" type="ORF">WMSIL1_LOCUS9791</name>
</gene>
<dbReference type="InterPro" id="IPR018108">
    <property type="entry name" value="MCP_transmembrane"/>
</dbReference>
<dbReference type="InterPro" id="IPR023395">
    <property type="entry name" value="MCP_dom_sf"/>
</dbReference>
<sequence length="306" mass="33840">MLGTKVDALAGSLTGFSVRAITQPLDVLKIRLQLQIENISPKNGGYYQSIPQAVSRIVREEGVVALWKGHVPGQFLSILFTASEFYCFHTIADWYVPNFQCQRTALNDAIAGAIAGAISTVICQPIDVVRTRLVGQGQFKVYHGVFHAMKRIMLDEGSSGFFKGLSPSLFLILPQTAISFATYEKLKRAFSEITHNSYLLTPFSGAFAGCVSKTAVYPLDVAKKRFQVVGFEEARQYFGKLPTKTKTRLGLVTLSSVWQIFVQEGFRGLFKGWCPSMLKAAVTTSLTFTFFELYKSLLSDATPKSL</sequence>
<comment type="subcellular location">
    <subcellularLocation>
        <location evidence="1">Membrane</location>
        <topology evidence="1">Multi-pass membrane protein</topology>
    </subcellularLocation>
</comment>
<evidence type="ECO:0000256" key="2">
    <source>
        <dbReference type="ARBA" id="ARBA00006375"/>
    </source>
</evidence>
<evidence type="ECO:0000256" key="1">
    <source>
        <dbReference type="ARBA" id="ARBA00004141"/>
    </source>
</evidence>
<dbReference type="PROSITE" id="PS50920">
    <property type="entry name" value="SOLCAR"/>
    <property type="match status" value="3"/>
</dbReference>
<accession>A0A0R3SFZ0</accession>
<dbReference type="EMBL" id="CABIJS010000410">
    <property type="protein sequence ID" value="VUZ50950.1"/>
    <property type="molecule type" value="Genomic_DNA"/>
</dbReference>
<dbReference type="PANTHER" id="PTHR24089">
    <property type="entry name" value="SOLUTE CARRIER FAMILY 25"/>
    <property type="match status" value="1"/>
</dbReference>
<dbReference type="PRINTS" id="PR00926">
    <property type="entry name" value="MITOCARRIER"/>
</dbReference>
<dbReference type="STRING" id="6216.A0A0R3SFZ0"/>
<proteinExistence type="inferred from homology"/>
<feature type="repeat" description="Solcar" evidence="7">
    <location>
        <begin position="103"/>
        <end position="189"/>
    </location>
</feature>
<dbReference type="EMBL" id="UYSG01001239">
    <property type="protein sequence ID" value="VDL39001.1"/>
    <property type="molecule type" value="Genomic_DNA"/>
</dbReference>
<protein>
    <submittedName>
        <fullName evidence="13">Mitochondrial thiamine pyrophosphate carrier</fullName>
    </submittedName>
</protein>
<evidence type="ECO:0000256" key="4">
    <source>
        <dbReference type="ARBA" id="ARBA00022692"/>
    </source>
</evidence>
<keyword evidence="12" id="KW-1185">Reference proteome</keyword>
<dbReference type="WBParaSite" id="HDID_0000378601-mRNA-1">
    <property type="protein sequence ID" value="HDID_0000378601-mRNA-1"/>
    <property type="gene ID" value="HDID_0000378601"/>
</dbReference>
<dbReference type="InterPro" id="IPR002067">
    <property type="entry name" value="MCP"/>
</dbReference>
<dbReference type="GO" id="GO:0055085">
    <property type="term" value="P:transmembrane transport"/>
    <property type="evidence" value="ECO:0007669"/>
    <property type="project" value="InterPro"/>
</dbReference>
<keyword evidence="6 7" id="KW-0472">Membrane</keyword>
<evidence type="ECO:0000313" key="11">
    <source>
        <dbReference type="Proteomes" id="UP000274504"/>
    </source>
</evidence>
<keyword evidence="5" id="KW-0677">Repeat</keyword>
<dbReference type="Proteomes" id="UP000274504">
    <property type="component" value="Unassembled WGS sequence"/>
</dbReference>
<evidence type="ECO:0000313" key="13">
    <source>
        <dbReference type="WBParaSite" id="HDID_0000378601-mRNA-1"/>
    </source>
</evidence>
<evidence type="ECO:0000256" key="3">
    <source>
        <dbReference type="ARBA" id="ARBA00022448"/>
    </source>
</evidence>
<evidence type="ECO:0000256" key="7">
    <source>
        <dbReference type="PROSITE-ProRule" id="PRU00282"/>
    </source>
</evidence>
<reference evidence="9 11" key="2">
    <citation type="submission" date="2018-11" db="EMBL/GenBank/DDBJ databases">
        <authorList>
            <consortium name="Pathogen Informatics"/>
        </authorList>
    </citation>
    <scope>NUCLEOTIDE SEQUENCE [LARGE SCALE GENOMIC DNA]</scope>
</reference>
<reference evidence="13" key="1">
    <citation type="submission" date="2017-02" db="UniProtKB">
        <authorList>
            <consortium name="WormBaseParasite"/>
        </authorList>
    </citation>
    <scope>IDENTIFICATION</scope>
</reference>
<evidence type="ECO:0000256" key="8">
    <source>
        <dbReference type="RuleBase" id="RU000488"/>
    </source>
</evidence>
<evidence type="ECO:0000313" key="10">
    <source>
        <dbReference type="EMBL" id="VUZ50950.1"/>
    </source>
</evidence>
<feature type="repeat" description="Solcar" evidence="7">
    <location>
        <begin position="2"/>
        <end position="94"/>
    </location>
</feature>
<reference evidence="10 12" key="3">
    <citation type="submission" date="2019-07" db="EMBL/GenBank/DDBJ databases">
        <authorList>
            <person name="Jastrzebski P J."/>
            <person name="Paukszto L."/>
            <person name="Jastrzebski P J."/>
        </authorList>
    </citation>
    <scope>NUCLEOTIDE SEQUENCE [LARGE SCALE GENOMIC DNA]</scope>
    <source>
        <strain evidence="10 12">WMS-il1</strain>
    </source>
</reference>
<evidence type="ECO:0000256" key="6">
    <source>
        <dbReference type="ARBA" id="ARBA00023136"/>
    </source>
</evidence>
<dbReference type="SUPFAM" id="SSF103506">
    <property type="entry name" value="Mitochondrial carrier"/>
    <property type="match status" value="1"/>
</dbReference>
<organism evidence="13">
    <name type="scientific">Hymenolepis diminuta</name>
    <name type="common">Rat tapeworm</name>
    <dbReference type="NCBI Taxonomy" id="6216"/>
    <lineage>
        <taxon>Eukaryota</taxon>
        <taxon>Metazoa</taxon>
        <taxon>Spiralia</taxon>
        <taxon>Lophotrochozoa</taxon>
        <taxon>Platyhelminthes</taxon>
        <taxon>Cestoda</taxon>
        <taxon>Eucestoda</taxon>
        <taxon>Cyclophyllidea</taxon>
        <taxon>Hymenolepididae</taxon>
        <taxon>Hymenolepis</taxon>
    </lineage>
</organism>
<dbReference type="Pfam" id="PF00153">
    <property type="entry name" value="Mito_carr"/>
    <property type="match status" value="3"/>
</dbReference>